<dbReference type="Gene3D" id="3.40.50.150">
    <property type="entry name" value="Vaccinia Virus protein VP39"/>
    <property type="match status" value="1"/>
</dbReference>
<evidence type="ECO:0000256" key="1">
    <source>
        <dbReference type="ARBA" id="ARBA00022603"/>
    </source>
</evidence>
<dbReference type="RefSeq" id="WP_093262266.1">
    <property type="nucleotide sequence ID" value="NZ_FNKK01000002.1"/>
</dbReference>
<protein>
    <submittedName>
        <fullName evidence="4">Nodulation protein S (NodS)</fullName>
    </submittedName>
</protein>
<dbReference type="SUPFAM" id="SSF53335">
    <property type="entry name" value="S-adenosyl-L-methionine-dependent methyltransferases"/>
    <property type="match status" value="1"/>
</dbReference>
<dbReference type="Pfam" id="PF05401">
    <property type="entry name" value="NodS"/>
    <property type="match status" value="1"/>
</dbReference>
<evidence type="ECO:0000313" key="4">
    <source>
        <dbReference type="EMBL" id="SDR29552.1"/>
    </source>
</evidence>
<gene>
    <name evidence="4" type="ORF">SAMN04489764_4880</name>
</gene>
<proteinExistence type="predicted"/>
<dbReference type="STRING" id="35622.SAMN04489764_4880"/>
<dbReference type="OrthoDB" id="116799at2"/>
<dbReference type="InterPro" id="IPR029063">
    <property type="entry name" value="SAM-dependent_MTases_sf"/>
</dbReference>
<dbReference type="GO" id="GO:0008757">
    <property type="term" value="F:S-adenosylmethionine-dependent methyltransferase activity"/>
    <property type="evidence" value="ECO:0007669"/>
    <property type="project" value="InterPro"/>
</dbReference>
<evidence type="ECO:0000256" key="3">
    <source>
        <dbReference type="ARBA" id="ARBA00022691"/>
    </source>
</evidence>
<evidence type="ECO:0000256" key="2">
    <source>
        <dbReference type="ARBA" id="ARBA00022679"/>
    </source>
</evidence>
<keyword evidence="3" id="KW-0949">S-adenosyl-L-methionine</keyword>
<accession>A0A1H1HVP7</accession>
<dbReference type="CDD" id="cd02440">
    <property type="entry name" value="AdoMet_MTases"/>
    <property type="match status" value="1"/>
</dbReference>
<dbReference type="EMBL" id="FNKK01000002">
    <property type="protein sequence ID" value="SDR29552.1"/>
    <property type="molecule type" value="Genomic_DNA"/>
</dbReference>
<dbReference type="GO" id="GO:0032259">
    <property type="term" value="P:methylation"/>
    <property type="evidence" value="ECO:0007669"/>
    <property type="project" value="UniProtKB-KW"/>
</dbReference>
<dbReference type="InterPro" id="IPR008715">
    <property type="entry name" value="SAM-MeTfrase_NodS-like"/>
</dbReference>
<organism evidence="4 5">
    <name type="scientific">Thermostaphylospora chromogena</name>
    <dbReference type="NCBI Taxonomy" id="35622"/>
    <lineage>
        <taxon>Bacteria</taxon>
        <taxon>Bacillati</taxon>
        <taxon>Actinomycetota</taxon>
        <taxon>Actinomycetes</taxon>
        <taxon>Streptosporangiales</taxon>
        <taxon>Thermomonosporaceae</taxon>
        <taxon>Thermostaphylospora</taxon>
    </lineage>
</organism>
<dbReference type="AlphaFoldDB" id="A0A1H1HVP7"/>
<reference evidence="4 5" key="1">
    <citation type="submission" date="2016-10" db="EMBL/GenBank/DDBJ databases">
        <authorList>
            <person name="de Groot N.N."/>
        </authorList>
    </citation>
    <scope>NUCLEOTIDE SEQUENCE [LARGE SCALE GENOMIC DNA]</scope>
    <source>
        <strain evidence="4 5">DSM 43794</strain>
    </source>
</reference>
<name>A0A1H1HVP7_9ACTN</name>
<evidence type="ECO:0000313" key="5">
    <source>
        <dbReference type="Proteomes" id="UP000217103"/>
    </source>
</evidence>
<keyword evidence="1" id="KW-0489">Methyltransferase</keyword>
<keyword evidence="5" id="KW-1185">Reference proteome</keyword>
<dbReference type="PANTHER" id="PTHR43464:SF19">
    <property type="entry name" value="UBIQUINONE BIOSYNTHESIS O-METHYLTRANSFERASE, MITOCHONDRIAL"/>
    <property type="match status" value="1"/>
</dbReference>
<sequence>MAGVRNIPEIMHRTLFRTVSLLGRGQSVVLGRYFDWWHRTPDPWKLATDEYEHYKYRTTLEQLPDRPYRSILDVGCSEGVFTCMLAENYPEARVTGLDISARALERARARGRHLADRLSFARADLLIPTHNDTYDLVFCAETLYYLGREERLRLAAARLGGLLAPGGLLVAVHPWPEARRLHGHLDSAPGMSKISEHVDEGTHRPFAVSIYQAES</sequence>
<dbReference type="Proteomes" id="UP000217103">
    <property type="component" value="Unassembled WGS sequence"/>
</dbReference>
<dbReference type="PANTHER" id="PTHR43464">
    <property type="entry name" value="METHYLTRANSFERASE"/>
    <property type="match status" value="1"/>
</dbReference>
<keyword evidence="2" id="KW-0808">Transferase</keyword>
<dbReference type="GO" id="GO:0009312">
    <property type="term" value="P:oligosaccharide biosynthetic process"/>
    <property type="evidence" value="ECO:0007669"/>
    <property type="project" value="InterPro"/>
</dbReference>